<accession>A0AAD7C991</accession>
<dbReference type="EMBL" id="JARKIF010000004">
    <property type="protein sequence ID" value="KAJ7641232.1"/>
    <property type="molecule type" value="Genomic_DNA"/>
</dbReference>
<evidence type="ECO:0000256" key="1">
    <source>
        <dbReference type="SAM" id="Coils"/>
    </source>
</evidence>
<keyword evidence="1" id="KW-0175">Coiled coil</keyword>
<evidence type="ECO:0000313" key="2">
    <source>
        <dbReference type="EMBL" id="KAJ7641232.1"/>
    </source>
</evidence>
<reference evidence="2" key="1">
    <citation type="submission" date="2023-03" db="EMBL/GenBank/DDBJ databases">
        <title>Massive genome expansion in bonnet fungi (Mycena s.s.) driven by repeated elements and novel gene families across ecological guilds.</title>
        <authorList>
            <consortium name="Lawrence Berkeley National Laboratory"/>
            <person name="Harder C.B."/>
            <person name="Miyauchi S."/>
            <person name="Viragh M."/>
            <person name="Kuo A."/>
            <person name="Thoen E."/>
            <person name="Andreopoulos B."/>
            <person name="Lu D."/>
            <person name="Skrede I."/>
            <person name="Drula E."/>
            <person name="Henrissat B."/>
            <person name="Morin E."/>
            <person name="Kohler A."/>
            <person name="Barry K."/>
            <person name="LaButti K."/>
            <person name="Morin E."/>
            <person name="Salamov A."/>
            <person name="Lipzen A."/>
            <person name="Mereny Z."/>
            <person name="Hegedus B."/>
            <person name="Baldrian P."/>
            <person name="Stursova M."/>
            <person name="Weitz H."/>
            <person name="Taylor A."/>
            <person name="Grigoriev I.V."/>
            <person name="Nagy L.G."/>
            <person name="Martin F."/>
            <person name="Kauserud H."/>
        </authorList>
    </citation>
    <scope>NUCLEOTIDE SEQUENCE</scope>
    <source>
        <strain evidence="2">9284</strain>
    </source>
</reference>
<dbReference type="AlphaFoldDB" id="A0AAD7C991"/>
<dbReference type="Proteomes" id="UP001221142">
    <property type="component" value="Unassembled WGS sequence"/>
</dbReference>
<evidence type="ECO:0008006" key="4">
    <source>
        <dbReference type="Google" id="ProtNLM"/>
    </source>
</evidence>
<protein>
    <recommendedName>
        <fullName evidence="4">F-box domain-containing protein</fullName>
    </recommendedName>
</protein>
<dbReference type="Gene3D" id="1.20.1280.50">
    <property type="match status" value="1"/>
</dbReference>
<evidence type="ECO:0000313" key="3">
    <source>
        <dbReference type="Proteomes" id="UP001221142"/>
    </source>
</evidence>
<comment type="caution">
    <text evidence="2">The sequence shown here is derived from an EMBL/GenBank/DDBJ whole genome shotgun (WGS) entry which is preliminary data.</text>
</comment>
<sequence>MDHTDIGKASRAADRALIVQLDTEIHELRERIHLLQKARELQQKRLDTYTYPVLTLPHEIVSKIFVYTLPPYPDCPPLTSSLSPTSLTHICRHWREMTLAMPYLWRAIPLGYFGDASHERQTRVLESWMDRAGGCPLSIEIKPSVVSTWLFGFNSEPILLRRERLEYLKLALANSHVSFLKGSMPLLRSLSLHLEYKNLPLPTGIVCEYPRLEAVSLTSFPGTVDWLPWPQLTSLTLRDMTADNSIPILQQTTNLVHLTLILTGGDAAEQDTETALDITLPSLEALAIGSEHSRGEVLTRLFSAFFVPGLDSLQVPERFFSAADLQRLPTELLRSFLRKSGCQPRKILLTGRMGQAEHWYREAFPEIEFSFHPSWKMDDEDVEIS</sequence>
<organism evidence="2 3">
    <name type="scientific">Roridomyces roridus</name>
    <dbReference type="NCBI Taxonomy" id="1738132"/>
    <lineage>
        <taxon>Eukaryota</taxon>
        <taxon>Fungi</taxon>
        <taxon>Dikarya</taxon>
        <taxon>Basidiomycota</taxon>
        <taxon>Agaricomycotina</taxon>
        <taxon>Agaricomycetes</taxon>
        <taxon>Agaricomycetidae</taxon>
        <taxon>Agaricales</taxon>
        <taxon>Marasmiineae</taxon>
        <taxon>Mycenaceae</taxon>
        <taxon>Roridomyces</taxon>
    </lineage>
</organism>
<gene>
    <name evidence="2" type="ORF">FB45DRAFT_1124812</name>
</gene>
<feature type="coiled-coil region" evidence="1">
    <location>
        <begin position="18"/>
        <end position="45"/>
    </location>
</feature>
<keyword evidence="3" id="KW-1185">Reference proteome</keyword>
<proteinExistence type="predicted"/>
<name>A0AAD7C991_9AGAR</name>